<dbReference type="PANTHER" id="PTHR30336:SF4">
    <property type="entry name" value="ENVELOPE BIOGENESIS FACTOR ELYC"/>
    <property type="match status" value="1"/>
</dbReference>
<protein>
    <submittedName>
        <fullName evidence="2">YdcF family protein</fullName>
    </submittedName>
</protein>
<dbReference type="CDD" id="cd06259">
    <property type="entry name" value="YdcF-like"/>
    <property type="match status" value="1"/>
</dbReference>
<dbReference type="Pfam" id="PF02698">
    <property type="entry name" value="DUF218"/>
    <property type="match status" value="1"/>
</dbReference>
<dbReference type="EMBL" id="JAVNWW010000001">
    <property type="protein sequence ID" value="MDU0808281.1"/>
    <property type="molecule type" value="Genomic_DNA"/>
</dbReference>
<sequence length="235" mass="26153">MACVAYFAKNTKWKKAAALGLLGILLIASNSLFVNTLFSAYEMPQTEVKGHYPVAIILGGGMIRANQEDPTRMNVGESADRFLQPALLYKQGKVDRILITGGNTSIGNLKIDHSNETAQVKRLLVALGIPHEKIITETQARNTHENAKFSKRMLDSLHLQGPILLVTSAFHMRRASACFTKEGLHCIPFVVDSKKKDTELGVLECIIPSEKELYKLSYLLREIFGFLIYRIVGYA</sequence>
<reference evidence="2 3" key="1">
    <citation type="submission" date="2023-09" db="EMBL/GenBank/DDBJ databases">
        <title>Aquirufa genomes.</title>
        <authorList>
            <person name="Pitt A."/>
        </authorList>
    </citation>
    <scope>NUCLEOTIDE SEQUENCE [LARGE SCALE GENOMIC DNA]</scope>
    <source>
        <strain evidence="2 3">LEOWEIH-7C</strain>
    </source>
</reference>
<dbReference type="InterPro" id="IPR014729">
    <property type="entry name" value="Rossmann-like_a/b/a_fold"/>
</dbReference>
<gene>
    <name evidence="2" type="ORF">PQG45_04445</name>
</gene>
<feature type="domain" description="DUF218" evidence="1">
    <location>
        <begin position="54"/>
        <end position="225"/>
    </location>
</feature>
<accession>A0ABU3TQZ3</accession>
<dbReference type="InterPro" id="IPR051599">
    <property type="entry name" value="Cell_Envelope_Assoc"/>
</dbReference>
<dbReference type="Proteomes" id="UP001249959">
    <property type="component" value="Unassembled WGS sequence"/>
</dbReference>
<keyword evidence="3" id="KW-1185">Reference proteome</keyword>
<dbReference type="RefSeq" id="WP_315575422.1">
    <property type="nucleotide sequence ID" value="NZ_JARDXH010000002.1"/>
</dbReference>
<evidence type="ECO:0000259" key="1">
    <source>
        <dbReference type="Pfam" id="PF02698"/>
    </source>
</evidence>
<dbReference type="Gene3D" id="3.40.50.620">
    <property type="entry name" value="HUPs"/>
    <property type="match status" value="1"/>
</dbReference>
<dbReference type="PANTHER" id="PTHR30336">
    <property type="entry name" value="INNER MEMBRANE PROTEIN, PROBABLE PERMEASE"/>
    <property type="match status" value="1"/>
</dbReference>
<dbReference type="InterPro" id="IPR003848">
    <property type="entry name" value="DUF218"/>
</dbReference>
<comment type="caution">
    <text evidence="2">The sequence shown here is derived from an EMBL/GenBank/DDBJ whole genome shotgun (WGS) entry which is preliminary data.</text>
</comment>
<evidence type="ECO:0000313" key="2">
    <source>
        <dbReference type="EMBL" id="MDU0808281.1"/>
    </source>
</evidence>
<name>A0ABU3TQZ3_9BACT</name>
<proteinExistence type="predicted"/>
<organism evidence="2 3">
    <name type="scientific">Aquirufa regiilacus</name>
    <dbReference type="NCBI Taxonomy" id="3024868"/>
    <lineage>
        <taxon>Bacteria</taxon>
        <taxon>Pseudomonadati</taxon>
        <taxon>Bacteroidota</taxon>
        <taxon>Cytophagia</taxon>
        <taxon>Cytophagales</taxon>
        <taxon>Flectobacillaceae</taxon>
        <taxon>Aquirufa</taxon>
    </lineage>
</organism>
<evidence type="ECO:0000313" key="3">
    <source>
        <dbReference type="Proteomes" id="UP001249959"/>
    </source>
</evidence>